<dbReference type="AlphaFoldDB" id="A0A0A9DXS8"/>
<name>A0A0A9DXS8_ARUDO</name>
<accession>A0A0A9DXS8</accession>
<reference evidence="1" key="1">
    <citation type="submission" date="2014-09" db="EMBL/GenBank/DDBJ databases">
        <authorList>
            <person name="Magalhaes I.L.F."/>
            <person name="Oliveira U."/>
            <person name="Santos F.R."/>
            <person name="Vidigal T.H.D.A."/>
            <person name="Brescovit A.D."/>
            <person name="Santos A.J."/>
        </authorList>
    </citation>
    <scope>NUCLEOTIDE SEQUENCE</scope>
    <source>
        <tissue evidence="1">Shoot tissue taken approximately 20 cm above the soil surface</tissue>
    </source>
</reference>
<proteinExistence type="predicted"/>
<organism evidence="1">
    <name type="scientific">Arundo donax</name>
    <name type="common">Giant reed</name>
    <name type="synonym">Donax arundinaceus</name>
    <dbReference type="NCBI Taxonomy" id="35708"/>
    <lineage>
        <taxon>Eukaryota</taxon>
        <taxon>Viridiplantae</taxon>
        <taxon>Streptophyta</taxon>
        <taxon>Embryophyta</taxon>
        <taxon>Tracheophyta</taxon>
        <taxon>Spermatophyta</taxon>
        <taxon>Magnoliopsida</taxon>
        <taxon>Liliopsida</taxon>
        <taxon>Poales</taxon>
        <taxon>Poaceae</taxon>
        <taxon>PACMAD clade</taxon>
        <taxon>Arundinoideae</taxon>
        <taxon>Arundineae</taxon>
        <taxon>Arundo</taxon>
    </lineage>
</organism>
<reference evidence="1" key="2">
    <citation type="journal article" date="2015" name="Data Brief">
        <title>Shoot transcriptome of the giant reed, Arundo donax.</title>
        <authorList>
            <person name="Barrero R.A."/>
            <person name="Guerrero F.D."/>
            <person name="Moolhuijzen P."/>
            <person name="Goolsby J.A."/>
            <person name="Tidwell J."/>
            <person name="Bellgard S.E."/>
            <person name="Bellgard M.I."/>
        </authorList>
    </citation>
    <scope>NUCLEOTIDE SEQUENCE</scope>
    <source>
        <tissue evidence="1">Shoot tissue taken approximately 20 cm above the soil surface</tissue>
    </source>
</reference>
<dbReference type="EMBL" id="GBRH01206397">
    <property type="protein sequence ID" value="JAD91498.1"/>
    <property type="molecule type" value="Transcribed_RNA"/>
</dbReference>
<evidence type="ECO:0000313" key="1">
    <source>
        <dbReference type="EMBL" id="JAD91498.1"/>
    </source>
</evidence>
<sequence length="57" mass="6180">MWSPVLIRRPASRSCARPPLPALLSSTKVVAVLLVPRVNKDGARNCSQVSDLNNLLV</sequence>
<protein>
    <submittedName>
        <fullName evidence="1">Uncharacterized protein</fullName>
    </submittedName>
</protein>